<comment type="similarity">
    <text evidence="2">Belongs to the RmuC family.</text>
</comment>
<keyword evidence="6" id="KW-0472">Membrane</keyword>
<organism evidence="7 8">
    <name type="scientific">Anseongella ginsenosidimutans</name>
    <dbReference type="NCBI Taxonomy" id="496056"/>
    <lineage>
        <taxon>Bacteria</taxon>
        <taxon>Pseudomonadati</taxon>
        <taxon>Bacteroidota</taxon>
        <taxon>Sphingobacteriia</taxon>
        <taxon>Sphingobacteriales</taxon>
        <taxon>Sphingobacteriaceae</taxon>
        <taxon>Anseongella</taxon>
    </lineage>
</organism>
<dbReference type="AlphaFoldDB" id="A0A4R3KVE9"/>
<proteinExistence type="inferred from homology"/>
<evidence type="ECO:0000256" key="4">
    <source>
        <dbReference type="ARBA" id="ARBA00023172"/>
    </source>
</evidence>
<feature type="region of interest" description="Disordered" evidence="5">
    <location>
        <begin position="440"/>
        <end position="468"/>
    </location>
</feature>
<keyword evidence="6" id="KW-1133">Transmembrane helix</keyword>
<evidence type="ECO:0000256" key="2">
    <source>
        <dbReference type="ARBA" id="ARBA00009840"/>
    </source>
</evidence>
<feature type="compositionally biased region" description="Polar residues" evidence="5">
    <location>
        <begin position="456"/>
        <end position="468"/>
    </location>
</feature>
<comment type="caution">
    <text evidence="7">The sequence shown here is derived from an EMBL/GenBank/DDBJ whole genome shotgun (WGS) entry which is preliminary data.</text>
</comment>
<evidence type="ECO:0000313" key="8">
    <source>
        <dbReference type="Proteomes" id="UP000295807"/>
    </source>
</evidence>
<gene>
    <name evidence="7" type="ORF">EDD80_10294</name>
</gene>
<evidence type="ECO:0000256" key="6">
    <source>
        <dbReference type="SAM" id="Phobius"/>
    </source>
</evidence>
<evidence type="ECO:0000256" key="1">
    <source>
        <dbReference type="ARBA" id="ARBA00003416"/>
    </source>
</evidence>
<keyword evidence="8" id="KW-1185">Reference proteome</keyword>
<dbReference type="GO" id="GO:0006310">
    <property type="term" value="P:DNA recombination"/>
    <property type="evidence" value="ECO:0007669"/>
    <property type="project" value="UniProtKB-KW"/>
</dbReference>
<dbReference type="Pfam" id="PF02646">
    <property type="entry name" value="RmuC"/>
    <property type="match status" value="1"/>
</dbReference>
<reference evidence="7 8" key="1">
    <citation type="submission" date="2019-03" db="EMBL/GenBank/DDBJ databases">
        <title>Genomic Encyclopedia of Type Strains, Phase IV (KMG-IV): sequencing the most valuable type-strain genomes for metagenomic binning, comparative biology and taxonomic classification.</title>
        <authorList>
            <person name="Goeker M."/>
        </authorList>
    </citation>
    <scope>NUCLEOTIDE SEQUENCE [LARGE SCALE GENOMIC DNA]</scope>
    <source>
        <strain evidence="7 8">DSM 21100</strain>
    </source>
</reference>
<feature type="region of interest" description="Disordered" evidence="5">
    <location>
        <begin position="61"/>
        <end position="80"/>
    </location>
</feature>
<evidence type="ECO:0000256" key="5">
    <source>
        <dbReference type="SAM" id="MobiDB-lite"/>
    </source>
</evidence>
<name>A0A4R3KVE9_9SPHI</name>
<keyword evidence="6" id="KW-0812">Transmembrane</keyword>
<dbReference type="EMBL" id="SMAD01000002">
    <property type="protein sequence ID" value="TCS88904.1"/>
    <property type="molecule type" value="Genomic_DNA"/>
</dbReference>
<dbReference type="InterPro" id="IPR003798">
    <property type="entry name" value="DNA_recombination_RmuC"/>
</dbReference>
<keyword evidence="3" id="KW-0175">Coiled coil</keyword>
<dbReference type="Proteomes" id="UP000295807">
    <property type="component" value="Unassembled WGS sequence"/>
</dbReference>
<evidence type="ECO:0000313" key="7">
    <source>
        <dbReference type="EMBL" id="TCS88904.1"/>
    </source>
</evidence>
<protein>
    <submittedName>
        <fullName evidence="7">DNA recombination protein RmuC</fullName>
    </submittedName>
</protein>
<evidence type="ECO:0000256" key="3">
    <source>
        <dbReference type="ARBA" id="ARBA00023054"/>
    </source>
</evidence>
<feature type="transmembrane region" description="Helical" evidence="6">
    <location>
        <begin position="6"/>
        <end position="23"/>
    </location>
</feature>
<sequence length="468" mass="54001">MDWIEIFSAFLAGMLFIFFYLRLRKNAGQASLESYNELNRENSILEERNRLYEQETGRLREELREERRRSNEFENEARRSGEAARIREQLLQDREKQLREQKEAFLQMQQQMNLQFEHTAGKLLEEKSKKFTELNRASLDLLLTPLKENIKSFEEKVEKTYKAESDERNVLKGTVRQMMELNKQLSEDTNNLTRALRGDSKKQGNWGEVILSRILERSGLIEGENYVIQSKAMQLQNEDGRRLQPDVIVRLPGNKHVIIDSKVSLVAYERMISCDTEEEREQFLKQHVQSVRTHITGLSAREYASLQGIDSPDFVLLFMPVESSFSMAVQHDAALFSDAWDKKIVVVGPSTLLATLLTVAATWKQEKQTRNAQEIALKAGLLYDKFARFVEDLEKVGKNLGLTQKSYDDAFRKLHSGRGNLLNKVEELRKLGAKAGRQLHDRYLDNEDPDDETGSIPFSSETHPSPGP</sequence>
<dbReference type="PANTHER" id="PTHR30563:SF0">
    <property type="entry name" value="DNA RECOMBINATION PROTEIN RMUC"/>
    <property type="match status" value="1"/>
</dbReference>
<accession>A0A4R3KVE9</accession>
<dbReference type="RefSeq" id="WP_132128017.1">
    <property type="nucleotide sequence ID" value="NZ_CP042432.1"/>
</dbReference>
<keyword evidence="4" id="KW-0233">DNA recombination</keyword>
<dbReference type="OrthoDB" id="370725at2"/>
<dbReference type="PANTHER" id="PTHR30563">
    <property type="entry name" value="DNA RECOMBINATION PROTEIN RMUC"/>
    <property type="match status" value="1"/>
</dbReference>
<comment type="function">
    <text evidence="1">Involved in DNA recombination.</text>
</comment>